<evidence type="ECO:0000256" key="9">
    <source>
        <dbReference type="ARBA" id="ARBA00076414"/>
    </source>
</evidence>
<evidence type="ECO:0000256" key="8">
    <source>
        <dbReference type="ARBA" id="ARBA00072274"/>
    </source>
</evidence>
<comment type="similarity">
    <text evidence="2 10 11">Belongs to the GrpE family.</text>
</comment>
<dbReference type="Gene3D" id="2.30.22.10">
    <property type="entry name" value="Head domain of nucleotide exchange factor GrpE"/>
    <property type="match status" value="1"/>
</dbReference>
<dbReference type="InterPro" id="IPR013805">
    <property type="entry name" value="GrpE_CC"/>
</dbReference>
<evidence type="ECO:0000256" key="6">
    <source>
        <dbReference type="ARBA" id="ARBA00023186"/>
    </source>
</evidence>
<dbReference type="GO" id="GO:0006457">
    <property type="term" value="P:protein folding"/>
    <property type="evidence" value="ECO:0007669"/>
    <property type="project" value="InterPro"/>
</dbReference>
<reference evidence="12 13" key="1">
    <citation type="journal article" date="2016" name="Nat. Commun.">
        <title>Thousands of microbial genomes shed light on interconnected biogeochemical processes in an aquifer system.</title>
        <authorList>
            <person name="Anantharaman K."/>
            <person name="Brown C.T."/>
            <person name="Hug L.A."/>
            <person name="Sharon I."/>
            <person name="Castelle C.J."/>
            <person name="Probst A.J."/>
            <person name="Thomas B.C."/>
            <person name="Singh A."/>
            <person name="Wilkins M.J."/>
            <person name="Karaoz U."/>
            <person name="Brodie E.L."/>
            <person name="Williams K.H."/>
            <person name="Hubbard S.S."/>
            <person name="Banfield J.F."/>
        </authorList>
    </citation>
    <scope>NUCLEOTIDE SEQUENCE [LARGE SCALE GENOMIC DNA]</scope>
</reference>
<dbReference type="HAMAP" id="MF_01151">
    <property type="entry name" value="GrpE"/>
    <property type="match status" value="1"/>
</dbReference>
<evidence type="ECO:0000256" key="5">
    <source>
        <dbReference type="ARBA" id="ARBA00023016"/>
    </source>
</evidence>
<dbReference type="GO" id="GO:0005737">
    <property type="term" value="C:cytoplasm"/>
    <property type="evidence" value="ECO:0007669"/>
    <property type="project" value="UniProtKB-SubCell"/>
</dbReference>
<evidence type="ECO:0000256" key="11">
    <source>
        <dbReference type="RuleBase" id="RU004478"/>
    </source>
</evidence>
<evidence type="ECO:0000256" key="7">
    <source>
        <dbReference type="ARBA" id="ARBA00053401"/>
    </source>
</evidence>
<evidence type="ECO:0000256" key="3">
    <source>
        <dbReference type="ARBA" id="ARBA00011738"/>
    </source>
</evidence>
<dbReference type="InterPro" id="IPR000740">
    <property type="entry name" value="GrpE"/>
</dbReference>
<dbReference type="SUPFAM" id="SSF58014">
    <property type="entry name" value="Coiled-coil domain of nucleotide exchange factor GrpE"/>
    <property type="match status" value="1"/>
</dbReference>
<dbReference type="GO" id="GO:0051082">
    <property type="term" value="F:unfolded protein binding"/>
    <property type="evidence" value="ECO:0007669"/>
    <property type="project" value="TreeGrafter"/>
</dbReference>
<comment type="function">
    <text evidence="7 10">Participates actively in the response to hyperosmotic and heat shock by preventing the aggregation of stress-denatured proteins, in association with DnaK and GrpE. It is the nucleotide exchange factor for DnaK and may function as a thermosensor. Unfolded proteins bind initially to DnaJ; upon interaction with the DnaJ-bound protein, DnaK hydrolyzes its bound ATP, resulting in the formation of a stable complex. GrpE releases ADP from DnaK; ATP binding to DnaK triggers the release of the substrate protein, thus completing the reaction cycle. Several rounds of ATP-dependent interactions between DnaJ, DnaK and GrpE are required for fully efficient folding.</text>
</comment>
<evidence type="ECO:0000313" key="13">
    <source>
        <dbReference type="Proteomes" id="UP000177376"/>
    </source>
</evidence>
<dbReference type="PANTHER" id="PTHR21237:SF23">
    <property type="entry name" value="GRPE PROTEIN HOMOLOG, MITOCHONDRIAL"/>
    <property type="match status" value="1"/>
</dbReference>
<evidence type="ECO:0000256" key="1">
    <source>
        <dbReference type="ARBA" id="ARBA00004496"/>
    </source>
</evidence>
<evidence type="ECO:0000313" key="12">
    <source>
        <dbReference type="EMBL" id="OGY51594.1"/>
    </source>
</evidence>
<dbReference type="Gene3D" id="3.90.20.20">
    <property type="match status" value="1"/>
</dbReference>
<proteinExistence type="inferred from homology"/>
<name>A0A1G1YH68_9BACT</name>
<evidence type="ECO:0000256" key="4">
    <source>
        <dbReference type="ARBA" id="ARBA00022490"/>
    </source>
</evidence>
<keyword evidence="5 10" id="KW-0346">Stress response</keyword>
<dbReference type="PANTHER" id="PTHR21237">
    <property type="entry name" value="GRPE PROTEIN"/>
    <property type="match status" value="1"/>
</dbReference>
<comment type="subcellular location">
    <subcellularLocation>
        <location evidence="1 10">Cytoplasm</location>
    </subcellularLocation>
</comment>
<dbReference type="AlphaFoldDB" id="A0A1G1YH68"/>
<dbReference type="Pfam" id="PF01025">
    <property type="entry name" value="GrpE"/>
    <property type="match status" value="1"/>
</dbReference>
<protein>
    <recommendedName>
        <fullName evidence="8 10">Protein GrpE</fullName>
    </recommendedName>
    <alternativeName>
        <fullName evidence="9 10">HSP-70 cofactor</fullName>
    </alternativeName>
</protein>
<dbReference type="PRINTS" id="PR00773">
    <property type="entry name" value="GRPEPROTEIN"/>
</dbReference>
<dbReference type="FunFam" id="2.30.22.10:FF:000001">
    <property type="entry name" value="Protein GrpE"/>
    <property type="match status" value="1"/>
</dbReference>
<organism evidence="12 13">
    <name type="scientific">Candidatus Buchananbacteria bacterium RIFCSPLOWO2_01_FULL_39_33</name>
    <dbReference type="NCBI Taxonomy" id="1797543"/>
    <lineage>
        <taxon>Bacteria</taxon>
        <taxon>Candidatus Buchananiibacteriota</taxon>
    </lineage>
</organism>
<dbReference type="GO" id="GO:0051087">
    <property type="term" value="F:protein-folding chaperone binding"/>
    <property type="evidence" value="ECO:0007669"/>
    <property type="project" value="InterPro"/>
</dbReference>
<dbReference type="InterPro" id="IPR009012">
    <property type="entry name" value="GrpE_head"/>
</dbReference>
<keyword evidence="4 10" id="KW-0963">Cytoplasm</keyword>
<dbReference type="SUPFAM" id="SSF51064">
    <property type="entry name" value="Head domain of nucleotide exchange factor GrpE"/>
    <property type="match status" value="1"/>
</dbReference>
<comment type="caution">
    <text evidence="12">The sequence shown here is derived from an EMBL/GenBank/DDBJ whole genome shotgun (WGS) entry which is preliminary data.</text>
</comment>
<evidence type="ECO:0000256" key="10">
    <source>
        <dbReference type="HAMAP-Rule" id="MF_01151"/>
    </source>
</evidence>
<dbReference type="GO" id="GO:0042803">
    <property type="term" value="F:protein homodimerization activity"/>
    <property type="evidence" value="ECO:0007669"/>
    <property type="project" value="InterPro"/>
</dbReference>
<comment type="subunit">
    <text evidence="3 10">Homodimer.</text>
</comment>
<dbReference type="EMBL" id="MHIM01000034">
    <property type="protein sequence ID" value="OGY51594.1"/>
    <property type="molecule type" value="Genomic_DNA"/>
</dbReference>
<evidence type="ECO:0000256" key="2">
    <source>
        <dbReference type="ARBA" id="ARBA00009054"/>
    </source>
</evidence>
<dbReference type="Proteomes" id="UP000177376">
    <property type="component" value="Unassembled WGS sequence"/>
</dbReference>
<sequence>MGQEEKNLPAEMEKLQLKLLETEKQAQENLAGWQRAQADYANFKRETDQRQKDLFEFANAAFMTEFLPIYSHFKLALEHMPEGQRKIDWVIGIRHIKKQFQDWLKKYKIEEIKTIGELFNHNLHEAVTHEEQAGYKSETIFAEVQPGYTLNGKVLMPAKVKVAK</sequence>
<accession>A0A1G1YH68</accession>
<dbReference type="CDD" id="cd00446">
    <property type="entry name" value="GrpE"/>
    <property type="match status" value="1"/>
</dbReference>
<keyword evidence="6 10" id="KW-0143">Chaperone</keyword>
<dbReference type="GO" id="GO:0000774">
    <property type="term" value="F:adenyl-nucleotide exchange factor activity"/>
    <property type="evidence" value="ECO:0007669"/>
    <property type="project" value="InterPro"/>
</dbReference>
<gene>
    <name evidence="10" type="primary">grpE</name>
    <name evidence="12" type="ORF">A3A02_02180</name>
</gene>